<feature type="domain" description="WCX" evidence="3">
    <location>
        <begin position="249"/>
        <end position="319"/>
    </location>
</feature>
<dbReference type="InterPro" id="IPR051534">
    <property type="entry name" value="CBASS_pafABC_assoc_protein"/>
</dbReference>
<evidence type="ECO:0000259" key="3">
    <source>
        <dbReference type="Pfam" id="PF25583"/>
    </source>
</evidence>
<organism evidence="4 5">
    <name type="scientific">Micromonospora sagamiensis</name>
    <dbReference type="NCBI Taxonomy" id="47875"/>
    <lineage>
        <taxon>Bacteria</taxon>
        <taxon>Bacillati</taxon>
        <taxon>Actinomycetota</taxon>
        <taxon>Actinomycetes</taxon>
        <taxon>Micromonosporales</taxon>
        <taxon>Micromonosporaceae</taxon>
        <taxon>Micromonospora</taxon>
    </lineage>
</organism>
<evidence type="ECO:0000259" key="2">
    <source>
        <dbReference type="Pfam" id="PF19187"/>
    </source>
</evidence>
<comment type="caution">
    <text evidence="4">The sequence shown here is derived from an EMBL/GenBank/DDBJ whole genome shotgun (WGS) entry which is preliminary data.</text>
</comment>
<accession>A0A562WJR2</accession>
<feature type="domain" description="WYL" evidence="1">
    <location>
        <begin position="151"/>
        <end position="217"/>
    </location>
</feature>
<feature type="domain" description="PafC HTH" evidence="2">
    <location>
        <begin position="16"/>
        <end position="129"/>
    </location>
</feature>
<dbReference type="PROSITE" id="PS52050">
    <property type="entry name" value="WYL"/>
    <property type="match status" value="1"/>
</dbReference>
<keyword evidence="5" id="KW-1185">Reference proteome</keyword>
<dbReference type="InterPro" id="IPR043839">
    <property type="entry name" value="PafC_HTH"/>
</dbReference>
<dbReference type="Pfam" id="PF19187">
    <property type="entry name" value="HTH_PafC"/>
    <property type="match status" value="1"/>
</dbReference>
<dbReference type="EMBL" id="VLLP01000001">
    <property type="protein sequence ID" value="TWJ29774.1"/>
    <property type="molecule type" value="Genomic_DNA"/>
</dbReference>
<reference evidence="4 5" key="1">
    <citation type="submission" date="2019-07" db="EMBL/GenBank/DDBJ databases">
        <title>R&amp;d 2014.</title>
        <authorList>
            <person name="Klenk H.-P."/>
        </authorList>
    </citation>
    <scope>NUCLEOTIDE SEQUENCE [LARGE SCALE GENOMIC DNA]</scope>
    <source>
        <strain evidence="4 5">DSM 43912</strain>
    </source>
</reference>
<evidence type="ECO:0000313" key="5">
    <source>
        <dbReference type="Proteomes" id="UP000319728"/>
    </source>
</evidence>
<keyword evidence="4" id="KW-0647">Proteasome</keyword>
<dbReference type="AlphaFoldDB" id="A0A562WJR2"/>
<dbReference type="InterPro" id="IPR026881">
    <property type="entry name" value="WYL_dom"/>
</dbReference>
<dbReference type="Pfam" id="PF13280">
    <property type="entry name" value="WYL"/>
    <property type="match status" value="1"/>
</dbReference>
<protein>
    <submittedName>
        <fullName evidence="4">Proteasome accessory factor C</fullName>
    </submittedName>
</protein>
<evidence type="ECO:0000259" key="1">
    <source>
        <dbReference type="Pfam" id="PF13280"/>
    </source>
</evidence>
<sequence length="384" mass="40577">MSRTTARPTGSRASADRLARLLNLVPYLLARPGIEIAEAAGDLGVTERQLREDLELLWVCGLPGYGPGDLIDMAFDGDRVTITYDAGIDRPLRLTPDEALALVVALRMLAETPGVANRDAVERALAKIENAAGDTVGAPVAVRLPGDSERVEALRAAVEGGRALRITYYTAARDETTERIVDPLRMLMVGGRAYVEAWCRRAEAVRLFRADRIDAVTELDEPVAVPPQARPSDLTGGVFRPSADLPLITLRIGRRERWITEYYPCERVEAGEGDHWLVSLRVTDLGWARRFVLGLGPEVTVVAPAQLAEQVRAQALAALDAYATPPVDEAAGPAAGAIAGDGDDVHAKPTPVVDGSGLAVAVPAPGVVAGVSGSAGPAGAPDGR</sequence>
<dbReference type="PANTHER" id="PTHR34580">
    <property type="match status" value="1"/>
</dbReference>
<dbReference type="Proteomes" id="UP000319728">
    <property type="component" value="Unassembled WGS sequence"/>
</dbReference>
<proteinExistence type="predicted"/>
<dbReference type="InterPro" id="IPR057727">
    <property type="entry name" value="WCX_dom"/>
</dbReference>
<dbReference type="PANTHER" id="PTHR34580:SF1">
    <property type="entry name" value="PROTEIN PAFC"/>
    <property type="match status" value="1"/>
</dbReference>
<dbReference type="GO" id="GO:0000502">
    <property type="term" value="C:proteasome complex"/>
    <property type="evidence" value="ECO:0007669"/>
    <property type="project" value="UniProtKB-KW"/>
</dbReference>
<gene>
    <name evidence="4" type="ORF">JD81_03305</name>
</gene>
<name>A0A562WJR2_9ACTN</name>
<evidence type="ECO:0000313" key="4">
    <source>
        <dbReference type="EMBL" id="TWJ29774.1"/>
    </source>
</evidence>
<dbReference type="Pfam" id="PF25583">
    <property type="entry name" value="WCX"/>
    <property type="match status" value="1"/>
</dbReference>